<keyword evidence="2" id="KW-1133">Transmembrane helix</keyword>
<organism evidence="4 5">
    <name type="scientific">Methylocella silvestris (strain DSM 15510 / CIP 108128 / LMG 27833 / NCIMB 13906 / BL2)</name>
    <dbReference type="NCBI Taxonomy" id="395965"/>
    <lineage>
        <taxon>Bacteria</taxon>
        <taxon>Pseudomonadati</taxon>
        <taxon>Pseudomonadota</taxon>
        <taxon>Alphaproteobacteria</taxon>
        <taxon>Hyphomicrobiales</taxon>
        <taxon>Beijerinckiaceae</taxon>
        <taxon>Methylocella</taxon>
    </lineage>
</organism>
<feature type="region of interest" description="Disordered" evidence="1">
    <location>
        <begin position="69"/>
        <end position="93"/>
    </location>
</feature>
<gene>
    <name evidence="4" type="ordered locus">Msil_0217</name>
</gene>
<evidence type="ECO:0000256" key="1">
    <source>
        <dbReference type="SAM" id="MobiDB-lite"/>
    </source>
</evidence>
<dbReference type="Proteomes" id="UP000002257">
    <property type="component" value="Chromosome"/>
</dbReference>
<name>B8ENW0_METSB</name>
<feature type="signal peptide" evidence="3">
    <location>
        <begin position="1"/>
        <end position="34"/>
    </location>
</feature>
<reference evidence="4 5" key="1">
    <citation type="journal article" date="2010" name="J. Bacteriol.">
        <title>Complete genome sequence of the aerobic facultative methanotroph Methylocella silvestris BL2.</title>
        <authorList>
            <person name="Chen Y."/>
            <person name="Crombie A."/>
            <person name="Rahman M.T."/>
            <person name="Dedysh S.N."/>
            <person name="Liesack W."/>
            <person name="Stott M.B."/>
            <person name="Alam M."/>
            <person name="Theisen A.R."/>
            <person name="Murrell J.C."/>
            <person name="Dunfield P.F."/>
        </authorList>
    </citation>
    <scope>NUCLEOTIDE SEQUENCE [LARGE SCALE GENOMIC DNA]</scope>
    <source>
        <strain evidence="5">DSM 15510 / CIP 108128 / LMG 27833 / NCIMB 13906 / BL2</strain>
    </source>
</reference>
<keyword evidence="2" id="KW-0812">Transmembrane</keyword>
<dbReference type="STRING" id="395965.Msil_0217"/>
<proteinExistence type="predicted"/>
<sequence>MSSVKSIHILRNAALAGALAVGVAGALAAGPAQARPGCLKGALVGGVAGHLVGHGVLGAAAGCAYGSHERNKYDRRDNDEGRSSYAPRQYNQY</sequence>
<dbReference type="EMBL" id="CP001280">
    <property type="protein sequence ID" value="ACK49198.1"/>
    <property type="molecule type" value="Genomic_DNA"/>
</dbReference>
<evidence type="ECO:0000256" key="3">
    <source>
        <dbReference type="SAM" id="SignalP"/>
    </source>
</evidence>
<evidence type="ECO:0000313" key="5">
    <source>
        <dbReference type="Proteomes" id="UP000002257"/>
    </source>
</evidence>
<keyword evidence="2" id="KW-0472">Membrane</keyword>
<accession>B8ENW0</accession>
<protein>
    <recommendedName>
        <fullName evidence="6">17 kDa surface antigen</fullName>
    </recommendedName>
</protein>
<feature type="transmembrane region" description="Helical" evidence="2">
    <location>
        <begin position="44"/>
        <end position="66"/>
    </location>
</feature>
<dbReference type="eggNOG" id="ENOG5030178">
    <property type="taxonomic scope" value="Bacteria"/>
</dbReference>
<evidence type="ECO:0000313" key="4">
    <source>
        <dbReference type="EMBL" id="ACK49198.1"/>
    </source>
</evidence>
<feature type="chain" id="PRO_5002871732" description="17 kDa surface antigen" evidence="3">
    <location>
        <begin position="35"/>
        <end position="93"/>
    </location>
</feature>
<keyword evidence="3" id="KW-0732">Signal</keyword>
<keyword evidence="5" id="KW-1185">Reference proteome</keyword>
<evidence type="ECO:0000256" key="2">
    <source>
        <dbReference type="SAM" id="Phobius"/>
    </source>
</evidence>
<dbReference type="RefSeq" id="WP_012589268.1">
    <property type="nucleotide sequence ID" value="NC_011666.1"/>
</dbReference>
<feature type="compositionally biased region" description="Basic and acidic residues" evidence="1">
    <location>
        <begin position="69"/>
        <end position="82"/>
    </location>
</feature>
<dbReference type="AlphaFoldDB" id="B8ENW0"/>
<evidence type="ECO:0008006" key="6">
    <source>
        <dbReference type="Google" id="ProtNLM"/>
    </source>
</evidence>
<dbReference type="KEGG" id="msl:Msil_0217"/>
<dbReference type="HOGENOM" id="CLU_177688_0_0_5"/>